<proteinExistence type="predicted"/>
<evidence type="ECO:0000313" key="1">
    <source>
        <dbReference type="EMBL" id="KAE9602128.1"/>
    </source>
</evidence>
<keyword evidence="1" id="KW-0695">RNA-directed DNA polymerase</keyword>
<dbReference type="OrthoDB" id="1429916at2759"/>
<accession>A0A6A4PKT8</accession>
<organism evidence="1 2">
    <name type="scientific">Lupinus albus</name>
    <name type="common">White lupine</name>
    <name type="synonym">Lupinus termis</name>
    <dbReference type="NCBI Taxonomy" id="3870"/>
    <lineage>
        <taxon>Eukaryota</taxon>
        <taxon>Viridiplantae</taxon>
        <taxon>Streptophyta</taxon>
        <taxon>Embryophyta</taxon>
        <taxon>Tracheophyta</taxon>
        <taxon>Spermatophyta</taxon>
        <taxon>Magnoliopsida</taxon>
        <taxon>eudicotyledons</taxon>
        <taxon>Gunneridae</taxon>
        <taxon>Pentapetalae</taxon>
        <taxon>rosids</taxon>
        <taxon>fabids</taxon>
        <taxon>Fabales</taxon>
        <taxon>Fabaceae</taxon>
        <taxon>Papilionoideae</taxon>
        <taxon>50 kb inversion clade</taxon>
        <taxon>genistoids sensu lato</taxon>
        <taxon>core genistoids</taxon>
        <taxon>Genisteae</taxon>
        <taxon>Lupinus</taxon>
    </lineage>
</organism>
<keyword evidence="1" id="KW-0548">Nucleotidyltransferase</keyword>
<dbReference type="AlphaFoldDB" id="A0A6A4PKT8"/>
<dbReference type="GO" id="GO:0003964">
    <property type="term" value="F:RNA-directed DNA polymerase activity"/>
    <property type="evidence" value="ECO:0007669"/>
    <property type="project" value="UniProtKB-KW"/>
</dbReference>
<protein>
    <submittedName>
        <fullName evidence="1">Putative reverse transcriptase zinc-binding domain-containing protein</fullName>
    </submittedName>
</protein>
<keyword evidence="1" id="KW-0808">Transferase</keyword>
<evidence type="ECO:0000313" key="2">
    <source>
        <dbReference type="Proteomes" id="UP000447434"/>
    </source>
</evidence>
<sequence length="154" mass="18063">MDHIPTKIALSRQGITFSYGGGLLCPFCNDDLESTFHLFLSCKVTYSVWQSIYNWLNISVTLPQNHFHHYLNHFVLVNAKKGWKAWSIIWFATVWVIRRHQNDIIFNKISLSIHHILDTARVNAWLWIKNILGVEFSLYSDWLSKPLLCLNFSL</sequence>
<name>A0A6A4PKT8_LUPAL</name>
<dbReference type="EMBL" id="WOCE01000012">
    <property type="protein sequence ID" value="KAE9602128.1"/>
    <property type="molecule type" value="Genomic_DNA"/>
</dbReference>
<comment type="caution">
    <text evidence="1">The sequence shown here is derived from an EMBL/GenBank/DDBJ whole genome shotgun (WGS) entry which is preliminary data.</text>
</comment>
<gene>
    <name evidence="1" type="ORF">Lalb_Chr12g0196281</name>
</gene>
<keyword evidence="2" id="KW-1185">Reference proteome</keyword>
<reference evidence="2" key="1">
    <citation type="journal article" date="2020" name="Nat. Commun.">
        <title>Genome sequence of the cluster root forming white lupin.</title>
        <authorList>
            <person name="Hufnagel B."/>
            <person name="Marques A."/>
            <person name="Soriano A."/>
            <person name="Marques L."/>
            <person name="Divol F."/>
            <person name="Doumas P."/>
            <person name="Sallet E."/>
            <person name="Mancinotti D."/>
            <person name="Carrere S."/>
            <person name="Marande W."/>
            <person name="Arribat S."/>
            <person name="Keller J."/>
            <person name="Huneau C."/>
            <person name="Blein T."/>
            <person name="Aime D."/>
            <person name="Laguerre M."/>
            <person name="Taylor J."/>
            <person name="Schubert V."/>
            <person name="Nelson M."/>
            <person name="Geu-Flores F."/>
            <person name="Crespi M."/>
            <person name="Gallardo-Guerrero K."/>
            <person name="Delaux P.-M."/>
            <person name="Salse J."/>
            <person name="Berges H."/>
            <person name="Guyot R."/>
            <person name="Gouzy J."/>
            <person name="Peret B."/>
        </authorList>
    </citation>
    <scope>NUCLEOTIDE SEQUENCE [LARGE SCALE GENOMIC DNA]</scope>
    <source>
        <strain evidence="2">cv. Amiga</strain>
    </source>
</reference>
<dbReference type="Proteomes" id="UP000447434">
    <property type="component" value="Chromosome 12"/>
</dbReference>